<dbReference type="PRINTS" id="PR01100">
    <property type="entry name" value="SHIKIMTKNASE"/>
</dbReference>
<keyword evidence="11" id="KW-0479">Metal-binding</keyword>
<dbReference type="OrthoDB" id="9800332at2"/>
<dbReference type="AlphaFoldDB" id="A0A3G9KAQ4"/>
<keyword evidence="7 11" id="KW-0418">Kinase</keyword>
<dbReference type="Gene3D" id="3.40.50.720">
    <property type="entry name" value="NAD(P)-binding Rossmann-like Domain"/>
    <property type="match status" value="1"/>
</dbReference>
<name>A0A3G9KAQ4_9ACTN</name>
<keyword evidence="11" id="KW-0460">Magnesium</keyword>
<evidence type="ECO:0000256" key="9">
    <source>
        <dbReference type="ARBA" id="ARBA00023141"/>
    </source>
</evidence>
<dbReference type="PANTHER" id="PTHR21089">
    <property type="entry name" value="SHIKIMATE DEHYDROGENASE"/>
    <property type="match status" value="1"/>
</dbReference>
<evidence type="ECO:0000256" key="11">
    <source>
        <dbReference type="HAMAP-Rule" id="MF_00109"/>
    </source>
</evidence>
<dbReference type="SUPFAM" id="SSF53223">
    <property type="entry name" value="Aminoacid dehydrogenase-like, N-terminal domain"/>
    <property type="match status" value="1"/>
</dbReference>
<dbReference type="GeneID" id="88849005"/>
<evidence type="ECO:0000313" key="13">
    <source>
        <dbReference type="EMBL" id="BBH50285.1"/>
    </source>
</evidence>
<feature type="binding site" evidence="11">
    <location>
        <position position="347"/>
    </location>
    <ligand>
        <name>substrate</name>
    </ligand>
</feature>
<evidence type="ECO:0000256" key="4">
    <source>
        <dbReference type="ARBA" id="ARBA00022605"/>
    </source>
</evidence>
<dbReference type="GO" id="GO:0005524">
    <property type="term" value="F:ATP binding"/>
    <property type="evidence" value="ECO:0007669"/>
    <property type="project" value="UniProtKB-UniRule"/>
</dbReference>
<dbReference type="Gene3D" id="3.40.50.10860">
    <property type="entry name" value="Leucine Dehydrogenase, chain A, domain 1"/>
    <property type="match status" value="1"/>
</dbReference>
<dbReference type="CDD" id="cd00464">
    <property type="entry name" value="SK"/>
    <property type="match status" value="1"/>
</dbReference>
<evidence type="ECO:0000256" key="10">
    <source>
        <dbReference type="ARBA" id="ARBA00048567"/>
    </source>
</evidence>
<feature type="binding site" evidence="11">
    <location>
        <position position="325"/>
    </location>
    <ligand>
        <name>substrate</name>
    </ligand>
</feature>
<organism evidence="13 14">
    <name type="scientific">Parolsenella catena</name>
    <dbReference type="NCBI Taxonomy" id="2003188"/>
    <lineage>
        <taxon>Bacteria</taxon>
        <taxon>Bacillati</taxon>
        <taxon>Actinomycetota</taxon>
        <taxon>Coriobacteriia</taxon>
        <taxon>Coriobacteriales</taxon>
        <taxon>Atopobiaceae</taxon>
        <taxon>Parolsenella</taxon>
    </lineage>
</organism>
<dbReference type="HAMAP" id="MF_00109">
    <property type="entry name" value="Shikimate_kinase"/>
    <property type="match status" value="1"/>
</dbReference>
<dbReference type="RefSeq" id="WP_126421981.1">
    <property type="nucleotide sequence ID" value="NZ_AP019367.1"/>
</dbReference>
<dbReference type="GO" id="GO:0009073">
    <property type="term" value="P:aromatic amino acid family biosynthetic process"/>
    <property type="evidence" value="ECO:0007669"/>
    <property type="project" value="UniProtKB-KW"/>
</dbReference>
<dbReference type="Gene3D" id="3.40.50.300">
    <property type="entry name" value="P-loop containing nucleotide triphosphate hydrolases"/>
    <property type="match status" value="1"/>
</dbReference>
<dbReference type="InterPro" id="IPR027417">
    <property type="entry name" value="P-loop_NTPase"/>
</dbReference>
<comment type="catalytic activity">
    <reaction evidence="10 11">
        <text>shikimate + ATP = 3-phosphoshikimate + ADP + H(+)</text>
        <dbReference type="Rhea" id="RHEA:13121"/>
        <dbReference type="ChEBI" id="CHEBI:15378"/>
        <dbReference type="ChEBI" id="CHEBI:30616"/>
        <dbReference type="ChEBI" id="CHEBI:36208"/>
        <dbReference type="ChEBI" id="CHEBI:145989"/>
        <dbReference type="ChEBI" id="CHEBI:456216"/>
        <dbReference type="EC" id="2.7.1.71"/>
    </reaction>
</comment>
<evidence type="ECO:0000256" key="5">
    <source>
        <dbReference type="ARBA" id="ARBA00022679"/>
    </source>
</evidence>
<dbReference type="InterPro" id="IPR046346">
    <property type="entry name" value="Aminoacid_DH-like_N_sf"/>
</dbReference>
<feature type="binding site" evidence="11">
    <location>
        <position position="301"/>
    </location>
    <ligand>
        <name>substrate</name>
    </ligand>
</feature>
<keyword evidence="8 11" id="KW-0067">ATP-binding</keyword>
<feature type="binding site" evidence="11">
    <location>
        <position position="380"/>
    </location>
    <ligand>
        <name>ATP</name>
        <dbReference type="ChEBI" id="CHEBI:30616"/>
    </ligand>
</feature>
<dbReference type="Pfam" id="PF01202">
    <property type="entry name" value="SKI"/>
    <property type="match status" value="1"/>
</dbReference>
<dbReference type="InterPro" id="IPR023000">
    <property type="entry name" value="Shikimate_kinase_CS"/>
</dbReference>
<dbReference type="SUPFAM" id="SSF51735">
    <property type="entry name" value="NAD(P)-binding Rossmann-fold domains"/>
    <property type="match status" value="1"/>
</dbReference>
<evidence type="ECO:0000256" key="3">
    <source>
        <dbReference type="ARBA" id="ARBA00012154"/>
    </source>
</evidence>
<comment type="subunit">
    <text evidence="11">Monomer.</text>
</comment>
<sequence>MGESAAHSPVTYGLLGRTLKHSWSPQIHERLGTVPYELVELEPSELAAFVREGSWQGLNCTIPYKRDLLGLVDELRPNAKRIGAVNTLLHGPDGRVIGDNTDLFGFAWMLGRFCERHLGTRDALRGSKALVLGSGGASKAVVAALEDAGATPVVISRHGTNTYETIRERHADAALIVNTTPVGMYPNCPASPLPDKTLEALPGMRGVVDVVYNPERTGIMLDADRLQIPVESGLAMLVGQAWLSSCMWQGVELDEALIGSIERQITLQCRNIALIGMPGSGKTSAGRNLAELTGRTFVDMDVDFARRYGKTPAKVIQDAGEQAFRKMETAALAEVAKGSNLVVSCGGGVVTRPENLPLLRQNSSVVMIDRKLEELSSRGRPLSQQRGVAALAEERMPLYRAWADLVVACTGSARGDALEIMRRLGL</sequence>
<keyword evidence="14" id="KW-1185">Reference proteome</keyword>
<accession>A0A3G9KAQ4</accession>
<evidence type="ECO:0000256" key="2">
    <source>
        <dbReference type="ARBA" id="ARBA00004871"/>
    </source>
</evidence>
<dbReference type="SUPFAM" id="SSF52540">
    <property type="entry name" value="P-loop containing nucleoside triphosphate hydrolases"/>
    <property type="match status" value="1"/>
</dbReference>
<dbReference type="GO" id="GO:0004765">
    <property type="term" value="F:shikimate kinase activity"/>
    <property type="evidence" value="ECO:0007669"/>
    <property type="project" value="UniProtKB-UniRule"/>
</dbReference>
<keyword evidence="6 11" id="KW-0547">Nucleotide-binding</keyword>
<comment type="pathway">
    <text evidence="2">Metabolic intermediate biosynthesis; chorismate biosynthesis; chorismate from D-erythrose 4-phosphate and phosphoenolpyruvate: step 4/7.</text>
</comment>
<evidence type="ECO:0000256" key="7">
    <source>
        <dbReference type="ARBA" id="ARBA00022777"/>
    </source>
</evidence>
<feature type="binding site" evidence="11">
    <location>
        <position position="283"/>
    </location>
    <ligand>
        <name>Mg(2+)</name>
        <dbReference type="ChEBI" id="CHEBI:18420"/>
    </ligand>
</feature>
<protein>
    <recommendedName>
        <fullName evidence="3 11">Shikimate kinase</fullName>
        <shortName evidence="11">SK</shortName>
        <ecNumber evidence="3 11">2.7.1.71</ecNumber>
    </recommendedName>
</protein>
<evidence type="ECO:0000256" key="8">
    <source>
        <dbReference type="ARBA" id="ARBA00022840"/>
    </source>
</evidence>
<comment type="pathway">
    <text evidence="1 11">Metabolic intermediate biosynthesis; chorismate biosynthesis; chorismate from D-erythrose 4-phosphate and phosphoenolpyruvate: step 5/7.</text>
</comment>
<dbReference type="Pfam" id="PF08501">
    <property type="entry name" value="Shikimate_dh_N"/>
    <property type="match status" value="1"/>
</dbReference>
<dbReference type="EMBL" id="AP019367">
    <property type="protein sequence ID" value="BBH50285.1"/>
    <property type="molecule type" value="Genomic_DNA"/>
</dbReference>
<dbReference type="PANTHER" id="PTHR21089:SF1">
    <property type="entry name" value="BIFUNCTIONAL 3-DEHYDROQUINATE DEHYDRATASE_SHIKIMATE DEHYDROGENASE, CHLOROPLASTIC"/>
    <property type="match status" value="1"/>
</dbReference>
<reference evidence="14" key="1">
    <citation type="submission" date="2018-11" db="EMBL/GenBank/DDBJ databases">
        <title>Comparative genomics of Parolsenella catena and Libanicoccus massiliensis: Reclassification of Libanicoccus massiliensis as Parolsenella massiliensis comb. nov.</title>
        <authorList>
            <person name="Sakamoto M."/>
            <person name="Ikeyama N."/>
            <person name="Murakami T."/>
            <person name="Mori H."/>
            <person name="Yuki M."/>
            <person name="Ohkuma M."/>
        </authorList>
    </citation>
    <scope>NUCLEOTIDE SEQUENCE [LARGE SCALE GENOMIC DNA]</scope>
    <source>
        <strain evidence="14">JCM 31932</strain>
    </source>
</reference>
<feature type="binding site" evidence="11">
    <location>
        <begin position="279"/>
        <end position="284"/>
    </location>
    <ligand>
        <name>ATP</name>
        <dbReference type="ChEBI" id="CHEBI:30616"/>
    </ligand>
</feature>
<dbReference type="GO" id="GO:0005829">
    <property type="term" value="C:cytosol"/>
    <property type="evidence" value="ECO:0007669"/>
    <property type="project" value="TreeGrafter"/>
</dbReference>
<evidence type="ECO:0000259" key="12">
    <source>
        <dbReference type="Pfam" id="PF08501"/>
    </source>
</evidence>
<dbReference type="PROSITE" id="PS01128">
    <property type="entry name" value="SHIKIMATE_KINASE"/>
    <property type="match status" value="1"/>
</dbReference>
<dbReference type="GO" id="GO:0019632">
    <property type="term" value="P:shikimate metabolic process"/>
    <property type="evidence" value="ECO:0007669"/>
    <property type="project" value="TreeGrafter"/>
</dbReference>
<dbReference type="EC" id="2.7.1.71" evidence="3 11"/>
<dbReference type="GO" id="GO:0000287">
    <property type="term" value="F:magnesium ion binding"/>
    <property type="evidence" value="ECO:0007669"/>
    <property type="project" value="UniProtKB-UniRule"/>
</dbReference>
<dbReference type="UniPathway" id="UPA00053">
    <property type="reaction ID" value="UER00088"/>
</dbReference>
<keyword evidence="11" id="KW-0963">Cytoplasm</keyword>
<feature type="domain" description="Shikimate dehydrogenase substrate binding N-terminal" evidence="12">
    <location>
        <begin position="14"/>
        <end position="88"/>
    </location>
</feature>
<comment type="caution">
    <text evidence="11">Lacks conserved residue(s) required for the propagation of feature annotation.</text>
</comment>
<comment type="subcellular location">
    <subcellularLocation>
        <location evidence="11">Cytoplasm</location>
    </subcellularLocation>
</comment>
<keyword evidence="4 11" id="KW-0028">Amino-acid biosynthesis</keyword>
<evidence type="ECO:0000313" key="14">
    <source>
        <dbReference type="Proteomes" id="UP000273154"/>
    </source>
</evidence>
<dbReference type="InterPro" id="IPR031322">
    <property type="entry name" value="Shikimate/glucono_kinase"/>
</dbReference>
<dbReference type="KEGG" id="pcat:Pcatena_08720"/>
<dbReference type="Proteomes" id="UP000273154">
    <property type="component" value="Chromosome"/>
</dbReference>
<dbReference type="GO" id="GO:0008652">
    <property type="term" value="P:amino acid biosynthetic process"/>
    <property type="evidence" value="ECO:0007669"/>
    <property type="project" value="UniProtKB-KW"/>
</dbReference>
<keyword evidence="9 11" id="KW-0057">Aromatic amino acid biosynthesis</keyword>
<dbReference type="InterPro" id="IPR013708">
    <property type="entry name" value="Shikimate_DH-bd_N"/>
</dbReference>
<dbReference type="GO" id="GO:0050661">
    <property type="term" value="F:NADP binding"/>
    <property type="evidence" value="ECO:0007669"/>
    <property type="project" value="TreeGrafter"/>
</dbReference>
<dbReference type="GO" id="GO:0009423">
    <property type="term" value="P:chorismate biosynthetic process"/>
    <property type="evidence" value="ECO:0007669"/>
    <property type="project" value="UniProtKB-UniRule"/>
</dbReference>
<dbReference type="InterPro" id="IPR022893">
    <property type="entry name" value="Shikimate_DH_fam"/>
</dbReference>
<evidence type="ECO:0000256" key="6">
    <source>
        <dbReference type="ARBA" id="ARBA00022741"/>
    </source>
</evidence>
<comment type="function">
    <text evidence="11">Catalyzes the specific phosphorylation of the 3-hydroxyl group of shikimic acid using ATP as a cosubstrate.</text>
</comment>
<comment type="cofactor">
    <cofactor evidence="11">
        <name>Mg(2+)</name>
        <dbReference type="ChEBI" id="CHEBI:18420"/>
    </cofactor>
    <text evidence="11">Binds 1 Mg(2+) ion per subunit.</text>
</comment>
<gene>
    <name evidence="11" type="primary">aroK</name>
    <name evidence="13" type="ORF">Pcatena_08720</name>
</gene>
<dbReference type="GO" id="GO:0004764">
    <property type="term" value="F:shikimate 3-dehydrogenase (NADP+) activity"/>
    <property type="evidence" value="ECO:0007669"/>
    <property type="project" value="InterPro"/>
</dbReference>
<dbReference type="InterPro" id="IPR000623">
    <property type="entry name" value="Shikimate_kinase/TSH1"/>
</dbReference>
<proteinExistence type="inferred from homology"/>
<evidence type="ECO:0000256" key="1">
    <source>
        <dbReference type="ARBA" id="ARBA00004842"/>
    </source>
</evidence>
<feature type="binding site" evidence="11">
    <location>
        <position position="395"/>
    </location>
    <ligand>
        <name>substrate</name>
    </ligand>
</feature>
<comment type="similarity">
    <text evidence="11">Belongs to the shikimate kinase family.</text>
</comment>
<keyword evidence="5 11" id="KW-0808">Transferase</keyword>
<dbReference type="InterPro" id="IPR036291">
    <property type="entry name" value="NAD(P)-bd_dom_sf"/>
</dbReference>